<dbReference type="PANTHER" id="PTHR42901">
    <property type="entry name" value="ALCOHOL DEHYDROGENASE"/>
    <property type="match status" value="1"/>
</dbReference>
<dbReference type="RefSeq" id="WP_063553845.1">
    <property type="nucleotide sequence ID" value="NZ_LITT01000002.1"/>
</dbReference>
<dbReference type="Proteomes" id="UP000077407">
    <property type="component" value="Unassembled WGS sequence"/>
</dbReference>
<gene>
    <name evidence="3" type="primary">gno</name>
    <name evidence="3" type="ORF">WY13_00188</name>
</gene>
<dbReference type="AlphaFoldDB" id="A0A166SF29"/>
<dbReference type="InterPro" id="IPR020904">
    <property type="entry name" value="Sc_DH/Rdtase_CS"/>
</dbReference>
<dbReference type="GO" id="GO:0008874">
    <property type="term" value="F:gluconate 5-dehydrogenase activity"/>
    <property type="evidence" value="ECO:0007669"/>
    <property type="project" value="UniProtKB-EC"/>
</dbReference>
<evidence type="ECO:0000256" key="2">
    <source>
        <dbReference type="ARBA" id="ARBA00023002"/>
    </source>
</evidence>
<protein>
    <submittedName>
        <fullName evidence="3">Gluconate 5-dehydrogenase</fullName>
        <ecNumber evidence="3">1.1.1.69</ecNumber>
    </submittedName>
</protein>
<dbReference type="InterPro" id="IPR002347">
    <property type="entry name" value="SDR_fam"/>
</dbReference>
<dbReference type="OrthoDB" id="9803333at2"/>
<dbReference type="PRINTS" id="PR00081">
    <property type="entry name" value="GDHRDH"/>
</dbReference>
<dbReference type="EMBL" id="LITT01000002">
    <property type="protein sequence ID" value="OAA92101.1"/>
    <property type="molecule type" value="Genomic_DNA"/>
</dbReference>
<dbReference type="InterPro" id="IPR036291">
    <property type="entry name" value="NAD(P)-bd_dom_sf"/>
</dbReference>
<dbReference type="Pfam" id="PF00106">
    <property type="entry name" value="adh_short"/>
    <property type="match status" value="1"/>
</dbReference>
<sequence length="260" mass="29585">MNLNGKRIIITGASSGIGGELLKMLAKYDTTIIAVGRSIENIPDINNKITPYKCDVSQKENIDKLFDFAFKKMGGIDLFIANAGFAYCEELNKADWNHIENIFKTNVISPIYSFEKMKELNKGRRYTVVITCSAVSHVPLPGYALYCSTKSAIDHFVHTYRFEKNDRGKLTLVYPVATASNFFKNAGEKAPIPFPIHPPKWVAFCMLIGIKFNFHSVYPSPLYALSYYTINRVFPFIYGIYDIINALVFKIWAKKHRTHN</sequence>
<dbReference type="PROSITE" id="PS00061">
    <property type="entry name" value="ADH_SHORT"/>
    <property type="match status" value="1"/>
</dbReference>
<evidence type="ECO:0000313" key="3">
    <source>
        <dbReference type="EMBL" id="OAA92101.1"/>
    </source>
</evidence>
<dbReference type="EC" id="1.1.1.69" evidence="3"/>
<evidence type="ECO:0000313" key="4">
    <source>
        <dbReference type="Proteomes" id="UP000077407"/>
    </source>
</evidence>
<comment type="similarity">
    <text evidence="1">Belongs to the short-chain dehydrogenases/reductases (SDR) family.</text>
</comment>
<dbReference type="CDD" id="cd05233">
    <property type="entry name" value="SDR_c"/>
    <property type="match status" value="1"/>
</dbReference>
<accession>A0A166SF29</accession>
<organism evidence="3 4">
    <name type="scientific">Clostridium ljungdahlii</name>
    <dbReference type="NCBI Taxonomy" id="1538"/>
    <lineage>
        <taxon>Bacteria</taxon>
        <taxon>Bacillati</taxon>
        <taxon>Bacillota</taxon>
        <taxon>Clostridia</taxon>
        <taxon>Eubacteriales</taxon>
        <taxon>Clostridiaceae</taxon>
        <taxon>Clostridium</taxon>
    </lineage>
</organism>
<dbReference type="PANTHER" id="PTHR42901:SF1">
    <property type="entry name" value="ALCOHOL DEHYDROGENASE"/>
    <property type="match status" value="1"/>
</dbReference>
<dbReference type="PATRIC" id="fig|1538.10.peg.671"/>
<dbReference type="SUPFAM" id="SSF51735">
    <property type="entry name" value="NAD(P)-binding Rossmann-fold domains"/>
    <property type="match status" value="1"/>
</dbReference>
<evidence type="ECO:0000256" key="1">
    <source>
        <dbReference type="ARBA" id="ARBA00006484"/>
    </source>
</evidence>
<keyword evidence="2 3" id="KW-0560">Oxidoreductase</keyword>
<dbReference type="Gene3D" id="3.40.50.720">
    <property type="entry name" value="NAD(P)-binding Rossmann-like Domain"/>
    <property type="match status" value="1"/>
</dbReference>
<comment type="caution">
    <text evidence="3">The sequence shown here is derived from an EMBL/GenBank/DDBJ whole genome shotgun (WGS) entry which is preliminary data.</text>
</comment>
<proteinExistence type="inferred from homology"/>
<reference evidence="3 4" key="1">
    <citation type="journal article" date="2015" name="Biotechnol. Bioeng.">
        <title>Genome sequence and phenotypic characterization of Caulobacter segnis.</title>
        <authorList>
            <person name="Patel S."/>
            <person name="Fletcher B."/>
            <person name="Scott D.C."/>
            <person name="Ely B."/>
        </authorList>
    </citation>
    <scope>NUCLEOTIDE SEQUENCE [LARGE SCALE GENOMIC DNA]</scope>
    <source>
        <strain evidence="3 4">ERI-2</strain>
    </source>
</reference>
<name>A0A166SF29_9CLOT</name>